<accession>A0ABV9WA68</accession>
<name>A0ABV9WA68_9ACTN</name>
<evidence type="ECO:0000313" key="3">
    <source>
        <dbReference type="Proteomes" id="UP001595912"/>
    </source>
</evidence>
<proteinExistence type="predicted"/>
<dbReference type="RefSeq" id="WP_380126264.1">
    <property type="nucleotide sequence ID" value="NZ_JBHSIU010000085.1"/>
</dbReference>
<organism evidence="2 3">
    <name type="scientific">Dactylosporangium cerinum</name>
    <dbReference type="NCBI Taxonomy" id="1434730"/>
    <lineage>
        <taxon>Bacteria</taxon>
        <taxon>Bacillati</taxon>
        <taxon>Actinomycetota</taxon>
        <taxon>Actinomycetes</taxon>
        <taxon>Micromonosporales</taxon>
        <taxon>Micromonosporaceae</taxon>
        <taxon>Dactylosporangium</taxon>
    </lineage>
</organism>
<dbReference type="Gene3D" id="3.30.450.30">
    <property type="entry name" value="Dynein light chain 2a, cytoplasmic"/>
    <property type="match status" value="1"/>
</dbReference>
<dbReference type="Pfam" id="PF03259">
    <property type="entry name" value="Robl_LC7"/>
    <property type="match status" value="1"/>
</dbReference>
<reference evidence="3" key="1">
    <citation type="journal article" date="2019" name="Int. J. Syst. Evol. Microbiol.">
        <title>The Global Catalogue of Microorganisms (GCM) 10K type strain sequencing project: providing services to taxonomists for standard genome sequencing and annotation.</title>
        <authorList>
            <consortium name="The Broad Institute Genomics Platform"/>
            <consortium name="The Broad Institute Genome Sequencing Center for Infectious Disease"/>
            <person name="Wu L."/>
            <person name="Ma J."/>
        </authorList>
    </citation>
    <scope>NUCLEOTIDE SEQUENCE [LARGE SCALE GENOMIC DNA]</scope>
    <source>
        <strain evidence="3">CGMCC 4.7152</strain>
    </source>
</reference>
<dbReference type="SUPFAM" id="SSF103196">
    <property type="entry name" value="Roadblock/LC7 domain"/>
    <property type="match status" value="1"/>
</dbReference>
<sequence>MTAPTGLDCVLSGFTERVAGVRHTVAVSGDGLLVAASDELPPERADQLAAMVAGVVSLAQGVSACTDAGPVLRTIVQMGHSLLFVMTLGDGRTLASLATMVQPGCDVSQVAFEMTGLVDQVGAVLTPAARSFS</sequence>
<evidence type="ECO:0000259" key="1">
    <source>
        <dbReference type="SMART" id="SM00960"/>
    </source>
</evidence>
<evidence type="ECO:0000313" key="2">
    <source>
        <dbReference type="EMBL" id="MFC5005625.1"/>
    </source>
</evidence>
<dbReference type="SMART" id="SM00960">
    <property type="entry name" value="Robl_LC7"/>
    <property type="match status" value="1"/>
</dbReference>
<feature type="domain" description="Roadblock/LAMTOR2" evidence="1">
    <location>
        <begin position="7"/>
        <end position="98"/>
    </location>
</feature>
<gene>
    <name evidence="2" type="ORF">ACFPIJ_48355</name>
</gene>
<comment type="caution">
    <text evidence="2">The sequence shown here is derived from an EMBL/GenBank/DDBJ whole genome shotgun (WGS) entry which is preliminary data.</text>
</comment>
<dbReference type="Proteomes" id="UP001595912">
    <property type="component" value="Unassembled WGS sequence"/>
</dbReference>
<dbReference type="EMBL" id="JBHSIU010000085">
    <property type="protein sequence ID" value="MFC5005625.1"/>
    <property type="molecule type" value="Genomic_DNA"/>
</dbReference>
<dbReference type="InterPro" id="IPR053141">
    <property type="entry name" value="Mycobact_SerProt_Inhib_Rv3364c"/>
</dbReference>
<protein>
    <submittedName>
        <fullName evidence="2">Roadblock/LC7 domain-containing protein</fullName>
    </submittedName>
</protein>
<keyword evidence="3" id="KW-1185">Reference proteome</keyword>
<dbReference type="InterPro" id="IPR004942">
    <property type="entry name" value="Roadblock/LAMTOR2_dom"/>
</dbReference>
<dbReference type="PANTHER" id="PTHR36222:SF1">
    <property type="entry name" value="SERINE PROTEASE INHIBITOR RV3364C"/>
    <property type="match status" value="1"/>
</dbReference>
<dbReference type="PANTHER" id="PTHR36222">
    <property type="entry name" value="SERINE PROTEASE INHIBITOR RV3364C"/>
    <property type="match status" value="1"/>
</dbReference>